<organism evidence="1 2">
    <name type="scientific">Pseudarthrobacter equi</name>
    <dbReference type="NCBI Taxonomy" id="728066"/>
    <lineage>
        <taxon>Bacteria</taxon>
        <taxon>Bacillati</taxon>
        <taxon>Actinomycetota</taxon>
        <taxon>Actinomycetes</taxon>
        <taxon>Micrococcales</taxon>
        <taxon>Micrococcaceae</taxon>
        <taxon>Pseudarthrobacter</taxon>
    </lineage>
</organism>
<evidence type="ECO:0000313" key="2">
    <source>
        <dbReference type="Proteomes" id="UP000198751"/>
    </source>
</evidence>
<reference evidence="2" key="1">
    <citation type="submission" date="2016-10" db="EMBL/GenBank/DDBJ databases">
        <authorList>
            <person name="Varghese N."/>
            <person name="Submissions S."/>
        </authorList>
    </citation>
    <scope>NUCLEOTIDE SEQUENCE [LARGE SCALE GENOMIC DNA]</scope>
    <source>
        <strain evidence="2">IMMIB L-1606</strain>
    </source>
</reference>
<dbReference type="EMBL" id="LT629779">
    <property type="protein sequence ID" value="SDT42007.1"/>
    <property type="molecule type" value="Genomic_DNA"/>
</dbReference>
<sequence length="48" mass="5116">MLTIIPAATAKNTGCDCPEDAERSRVLHKADGSIVEGFVPSRTNSRLS</sequence>
<accession>A0A1H2A814</accession>
<dbReference type="Proteomes" id="UP000198751">
    <property type="component" value="Chromosome I"/>
</dbReference>
<evidence type="ECO:0000313" key="1">
    <source>
        <dbReference type="EMBL" id="SDT42007.1"/>
    </source>
</evidence>
<dbReference type="AlphaFoldDB" id="A0A1H2A814"/>
<protein>
    <submittedName>
        <fullName evidence="1">Uncharacterized protein</fullName>
    </submittedName>
</protein>
<name>A0A1H2A814_9MICC</name>
<gene>
    <name evidence="1" type="ORF">SAMN04489743_2835</name>
</gene>
<keyword evidence="2" id="KW-1185">Reference proteome</keyword>
<proteinExistence type="predicted"/>